<keyword evidence="1" id="KW-0732">Signal</keyword>
<gene>
    <name evidence="3" type="ORF">GCM10022239_18800</name>
</gene>
<dbReference type="InterPro" id="IPR018392">
    <property type="entry name" value="LysM"/>
</dbReference>
<evidence type="ECO:0000313" key="4">
    <source>
        <dbReference type="Proteomes" id="UP001501004"/>
    </source>
</evidence>
<dbReference type="Proteomes" id="UP001501004">
    <property type="component" value="Unassembled WGS sequence"/>
</dbReference>
<dbReference type="InterPro" id="IPR036779">
    <property type="entry name" value="LysM_dom_sf"/>
</dbReference>
<dbReference type="EMBL" id="BAABAE010000003">
    <property type="protein sequence ID" value="GAA3743592.1"/>
    <property type="molecule type" value="Genomic_DNA"/>
</dbReference>
<dbReference type="PROSITE" id="PS51782">
    <property type="entry name" value="LYSM"/>
    <property type="match status" value="1"/>
</dbReference>
<reference evidence="4" key="1">
    <citation type="journal article" date="2019" name="Int. J. Syst. Evol. Microbiol.">
        <title>The Global Catalogue of Microorganisms (GCM) 10K type strain sequencing project: providing services to taxonomists for standard genome sequencing and annotation.</title>
        <authorList>
            <consortium name="The Broad Institute Genomics Platform"/>
            <consortium name="The Broad Institute Genome Sequencing Center for Infectious Disease"/>
            <person name="Wu L."/>
            <person name="Ma J."/>
        </authorList>
    </citation>
    <scope>NUCLEOTIDE SEQUENCE [LARGE SCALE GENOMIC DNA]</scope>
    <source>
        <strain evidence="4">JCM 16949</strain>
    </source>
</reference>
<evidence type="ECO:0000313" key="3">
    <source>
        <dbReference type="EMBL" id="GAA3743592.1"/>
    </source>
</evidence>
<protein>
    <recommendedName>
        <fullName evidence="2">LysM domain-containing protein</fullName>
    </recommendedName>
</protein>
<sequence>MLAVLIVVPLIAMALAFALNGGAATASAEPSTTDFQYVTVEPGQSLWQLAESIAPGADPRDVISDLVRLNGLQGSVVHPGERLAIPAAYAG</sequence>
<evidence type="ECO:0000259" key="2">
    <source>
        <dbReference type="PROSITE" id="PS51782"/>
    </source>
</evidence>
<dbReference type="Gene3D" id="3.10.350.10">
    <property type="entry name" value="LysM domain"/>
    <property type="match status" value="1"/>
</dbReference>
<organism evidence="3 4">
    <name type="scientific">Leifsonella bigeumensis</name>
    <dbReference type="NCBI Taxonomy" id="433643"/>
    <lineage>
        <taxon>Bacteria</taxon>
        <taxon>Bacillati</taxon>
        <taxon>Actinomycetota</taxon>
        <taxon>Actinomycetes</taxon>
        <taxon>Micrococcales</taxon>
        <taxon>Microbacteriaceae</taxon>
        <taxon>Leifsonella</taxon>
    </lineage>
</organism>
<keyword evidence="4" id="KW-1185">Reference proteome</keyword>
<feature type="domain" description="LysM" evidence="2">
    <location>
        <begin position="36"/>
        <end position="85"/>
    </location>
</feature>
<dbReference type="SMART" id="SM00257">
    <property type="entry name" value="LysM"/>
    <property type="match status" value="1"/>
</dbReference>
<name>A0ABP7FN71_9MICO</name>
<accession>A0ABP7FN71</accession>
<proteinExistence type="predicted"/>
<feature type="signal peptide" evidence="1">
    <location>
        <begin position="1"/>
        <end position="28"/>
    </location>
</feature>
<evidence type="ECO:0000256" key="1">
    <source>
        <dbReference type="SAM" id="SignalP"/>
    </source>
</evidence>
<dbReference type="Pfam" id="PF01476">
    <property type="entry name" value="LysM"/>
    <property type="match status" value="1"/>
</dbReference>
<comment type="caution">
    <text evidence="3">The sequence shown here is derived from an EMBL/GenBank/DDBJ whole genome shotgun (WGS) entry which is preliminary data.</text>
</comment>
<feature type="chain" id="PRO_5047361735" description="LysM domain-containing protein" evidence="1">
    <location>
        <begin position="29"/>
        <end position="91"/>
    </location>
</feature>